<dbReference type="Proteomes" id="UP000593564">
    <property type="component" value="Unassembled WGS sequence"/>
</dbReference>
<evidence type="ECO:0000313" key="2">
    <source>
        <dbReference type="Proteomes" id="UP000593564"/>
    </source>
</evidence>
<dbReference type="AlphaFoldDB" id="A0A7J7H6X0"/>
<sequence>MELERQKPWAMAYDPSLNKWESLPDPPSYPVKVNRIFSAAGEFPNPCFVVGSPGNAGSLELDGTTTLKGKNILNLLNVPPFSIGLSLLILQSKKLLDSSRNPFEGTTDFEEQLQELFDEVKTMIKMGNENDAIDLLQANYEAVKEQMDAGARGIEQAATLDVIALEYIAIGNLKMVGSLLDMVISSCNKYSTH</sequence>
<reference evidence="1 2" key="2">
    <citation type="submission" date="2020-07" db="EMBL/GenBank/DDBJ databases">
        <title>Genome assembly of wild tea tree DASZ reveals pedigree and selection history of tea varieties.</title>
        <authorList>
            <person name="Zhang W."/>
        </authorList>
    </citation>
    <scope>NUCLEOTIDE SEQUENCE [LARGE SCALE GENOMIC DNA]</scope>
    <source>
        <strain evidence="2">cv. G240</strain>
        <tissue evidence="1">Leaf</tissue>
    </source>
</reference>
<keyword evidence="2" id="KW-1185">Reference proteome</keyword>
<protein>
    <submittedName>
        <fullName evidence="1">Uncharacterized protein</fullName>
    </submittedName>
</protein>
<proteinExistence type="predicted"/>
<comment type="caution">
    <text evidence="1">The sequence shown here is derived from an EMBL/GenBank/DDBJ whole genome shotgun (WGS) entry which is preliminary data.</text>
</comment>
<accession>A0A7J7H6X0</accession>
<organism evidence="1 2">
    <name type="scientific">Camellia sinensis</name>
    <name type="common">Tea plant</name>
    <name type="synonym">Thea sinensis</name>
    <dbReference type="NCBI Taxonomy" id="4442"/>
    <lineage>
        <taxon>Eukaryota</taxon>
        <taxon>Viridiplantae</taxon>
        <taxon>Streptophyta</taxon>
        <taxon>Embryophyta</taxon>
        <taxon>Tracheophyta</taxon>
        <taxon>Spermatophyta</taxon>
        <taxon>Magnoliopsida</taxon>
        <taxon>eudicotyledons</taxon>
        <taxon>Gunneridae</taxon>
        <taxon>Pentapetalae</taxon>
        <taxon>asterids</taxon>
        <taxon>Ericales</taxon>
        <taxon>Theaceae</taxon>
        <taxon>Camellia</taxon>
    </lineage>
</organism>
<dbReference type="EMBL" id="JACBKZ010000006">
    <property type="protein sequence ID" value="KAF5947516.1"/>
    <property type="molecule type" value="Genomic_DNA"/>
</dbReference>
<evidence type="ECO:0000313" key="1">
    <source>
        <dbReference type="EMBL" id="KAF5947516.1"/>
    </source>
</evidence>
<reference evidence="2" key="1">
    <citation type="journal article" date="2020" name="Nat. Commun.">
        <title>Genome assembly of wild tea tree DASZ reveals pedigree and selection history of tea varieties.</title>
        <authorList>
            <person name="Zhang W."/>
            <person name="Zhang Y."/>
            <person name="Qiu H."/>
            <person name="Guo Y."/>
            <person name="Wan H."/>
            <person name="Zhang X."/>
            <person name="Scossa F."/>
            <person name="Alseekh S."/>
            <person name="Zhang Q."/>
            <person name="Wang P."/>
            <person name="Xu L."/>
            <person name="Schmidt M.H."/>
            <person name="Jia X."/>
            <person name="Li D."/>
            <person name="Zhu A."/>
            <person name="Guo F."/>
            <person name="Chen W."/>
            <person name="Ni D."/>
            <person name="Usadel B."/>
            <person name="Fernie A.R."/>
            <person name="Wen W."/>
        </authorList>
    </citation>
    <scope>NUCLEOTIDE SEQUENCE [LARGE SCALE GENOMIC DNA]</scope>
    <source>
        <strain evidence="2">cv. G240</strain>
    </source>
</reference>
<name>A0A7J7H6X0_CAMSI</name>
<gene>
    <name evidence="1" type="ORF">HYC85_013473</name>
</gene>